<feature type="coiled-coil region" evidence="2">
    <location>
        <begin position="437"/>
        <end position="548"/>
    </location>
</feature>
<feature type="compositionally biased region" description="Basic and acidic residues" evidence="3">
    <location>
        <begin position="70"/>
        <end position="82"/>
    </location>
</feature>
<evidence type="ECO:0000313" key="5">
    <source>
        <dbReference type="Proteomes" id="UP000291116"/>
    </source>
</evidence>
<feature type="compositionally biased region" description="Low complexity" evidence="3">
    <location>
        <begin position="184"/>
        <end position="199"/>
    </location>
</feature>
<feature type="coiled-coil region" evidence="2">
    <location>
        <begin position="1092"/>
        <end position="1126"/>
    </location>
</feature>
<dbReference type="EMBL" id="CAACVS010000236">
    <property type="protein sequence ID" value="VEU39786.1"/>
    <property type="molecule type" value="Genomic_DNA"/>
</dbReference>
<feature type="compositionally biased region" description="Basic residues" evidence="3">
    <location>
        <begin position="202"/>
        <end position="215"/>
    </location>
</feature>
<feature type="compositionally biased region" description="Basic residues" evidence="3">
    <location>
        <begin position="263"/>
        <end position="282"/>
    </location>
</feature>
<dbReference type="PANTHER" id="PTHR32083">
    <property type="entry name" value="CILIA AND FLAGELLA-ASSOCIATED PROTEIN 58-RELATED"/>
    <property type="match status" value="1"/>
</dbReference>
<keyword evidence="1 2" id="KW-0175">Coiled coil</keyword>
<feature type="compositionally biased region" description="Basic and acidic residues" evidence="3">
    <location>
        <begin position="618"/>
        <end position="642"/>
    </location>
</feature>
<reference evidence="4 5" key="1">
    <citation type="submission" date="2019-01" db="EMBL/GenBank/DDBJ databases">
        <authorList>
            <person name="Ferrante I. M."/>
        </authorList>
    </citation>
    <scope>NUCLEOTIDE SEQUENCE [LARGE SCALE GENOMIC DNA]</scope>
    <source>
        <strain evidence="4 5">B856</strain>
    </source>
</reference>
<evidence type="ECO:0000256" key="1">
    <source>
        <dbReference type="ARBA" id="ARBA00023054"/>
    </source>
</evidence>
<evidence type="ECO:0000256" key="2">
    <source>
        <dbReference type="SAM" id="Coils"/>
    </source>
</evidence>
<feature type="region of interest" description="Disordered" evidence="3">
    <location>
        <begin position="551"/>
        <end position="574"/>
    </location>
</feature>
<feature type="region of interest" description="Disordered" evidence="3">
    <location>
        <begin position="601"/>
        <end position="642"/>
    </location>
</feature>
<feature type="compositionally biased region" description="Low complexity" evidence="3">
    <location>
        <begin position="722"/>
        <end position="737"/>
    </location>
</feature>
<feature type="compositionally biased region" description="Basic and acidic residues" evidence="3">
    <location>
        <begin position="241"/>
        <end position="255"/>
    </location>
</feature>
<feature type="compositionally biased region" description="Basic residues" evidence="3">
    <location>
        <begin position="159"/>
        <end position="170"/>
    </location>
</feature>
<dbReference type="PANTHER" id="PTHR32083:SF48">
    <property type="entry name" value="TRANS-GOLGI NETWORK-LOCALIZED SYP41-INTERACTING PROTEIN 1"/>
    <property type="match status" value="1"/>
</dbReference>
<feature type="region of interest" description="Disordered" evidence="3">
    <location>
        <begin position="716"/>
        <end position="738"/>
    </location>
</feature>
<evidence type="ECO:0000256" key="3">
    <source>
        <dbReference type="SAM" id="MobiDB-lite"/>
    </source>
</evidence>
<evidence type="ECO:0000313" key="4">
    <source>
        <dbReference type="EMBL" id="VEU39786.1"/>
    </source>
</evidence>
<keyword evidence="5" id="KW-1185">Reference proteome</keyword>
<feature type="compositionally biased region" description="Basic and acidic residues" evidence="3">
    <location>
        <begin position="143"/>
        <end position="158"/>
    </location>
</feature>
<organism evidence="4 5">
    <name type="scientific">Pseudo-nitzschia multistriata</name>
    <dbReference type="NCBI Taxonomy" id="183589"/>
    <lineage>
        <taxon>Eukaryota</taxon>
        <taxon>Sar</taxon>
        <taxon>Stramenopiles</taxon>
        <taxon>Ochrophyta</taxon>
        <taxon>Bacillariophyta</taxon>
        <taxon>Bacillariophyceae</taxon>
        <taxon>Bacillariophycidae</taxon>
        <taxon>Bacillariales</taxon>
        <taxon>Bacillariaceae</taxon>
        <taxon>Pseudo-nitzschia</taxon>
    </lineage>
</organism>
<feature type="compositionally biased region" description="Polar residues" evidence="3">
    <location>
        <begin position="122"/>
        <end position="131"/>
    </location>
</feature>
<feature type="coiled-coil region" evidence="2">
    <location>
        <begin position="766"/>
        <end position="1065"/>
    </location>
</feature>
<feature type="coiled-coil region" evidence="2">
    <location>
        <begin position="1158"/>
        <end position="1266"/>
    </location>
</feature>
<proteinExistence type="predicted"/>
<feature type="region of interest" description="Disordered" evidence="3">
    <location>
        <begin position="398"/>
        <end position="427"/>
    </location>
</feature>
<name>A0A448ZCL4_9STRA</name>
<protein>
    <submittedName>
        <fullName evidence="4">Uncharacterized protein</fullName>
    </submittedName>
</protein>
<feature type="region of interest" description="Disordered" evidence="3">
    <location>
        <begin position="1308"/>
        <end position="1352"/>
    </location>
</feature>
<dbReference type="OrthoDB" id="56488at2759"/>
<dbReference type="GO" id="GO:0005856">
    <property type="term" value="C:cytoskeleton"/>
    <property type="evidence" value="ECO:0007669"/>
    <property type="project" value="TreeGrafter"/>
</dbReference>
<gene>
    <name evidence="4" type="ORF">PSNMU_V1.4_AUG-EV-PASAV3_0066630</name>
</gene>
<sequence length="1352" mass="150656">MFPSLVPVPGMNSYYDDAGRADDDDDLGLSAMMAKTVSAATSRPARGRSERDRGASRSRSRSRSSSILRRMVESVRAEKETKTTATVNHHSRDGPSIPRRGRSRDRIGGESAAGDENKNENDTSTIATNTGRSRSRSVVKSIKSRDEKTKTSSKEKEKTKTKRKSKKIRRISLPVTPSEEKSETASSSSKKSETASSSSKKSEKKKKSSKTKKSSSSRSERTVDPVVSETEDSVYSSRSHQRADSEAMHIKHEMDVLFPSPHPPKKKNAATKSRKSTSRKHGSSSSSATDHCSEAVSFEPLVSATPDWERSPHSTIAEARESSEKSQASGGSGVRIMSNKAAEELAEAALSRVAARKTVGRNLSGTSFGSGATDGSWFSTEQLSVGGDRGARRTISQAEAIADDDNESYKSMGSNSGFRSRRSRGKNTAVPLRRKIIDEYKKEAETLQHELSYAQAEIAELDQSLNLERESSKAARDACTGAKKELERVQEEKDFLIESVREIEKNLVAKDERVKKLEQVVDQQLDTVELLERKLGKTEEELLRVEEELGEALGANEDTNETVPAESGSLPTARMGSIRKDVVELKGTIGLRKEESRRFLLQATSEVDSTEEGGNPSKRRELIARSDQEKFSKREKELDARERDLLEFEDRLKKESARIQNERQATNQNDANGIDSQITLNEKSKLMKLELENESLREKLDRVMNMMANDGEATVGRKVTMDPSPASEGDGSGAEAATDTHNEVIRNLTEKVEALGEECRTRDSDLSDALARVERKNDIIQNLREEVAKLSGTKPSDDGGSAVHAQAAPVERNSDLIQNLEEEIEQLRKKVEIKNGDLTDALARVERKDELVQSLKERVEKMGDRCRMKDEDLSDAMAIVDNKNDLIESLKEQVEKFDKNGGDLSGALCLVEKKSKQIKGLEEEVERLEVKCRAKDGDLSDALALVDTKNEIIKNLKEEVEKANEICRNTENSDVSDDVALVERKTERIKCLEKEVEQLVEKYETRNGDVERKDNLITSLKEELEKLDEKCQNTENDLADALALLERKNDLIKSLKTEVNKADENSEIERIKSLEEEVKKIAGECHSKDTELSNALALVEKKNELINTLEEEVGKLKENCQDASGGEDDGKDLLIRELQNQLVESKKQAHHYSSGSYVNKLKHQIKALKENIRGLKIRLKQEETVTDSTLKKKDDSIRLVEKQMEKLKFELERREKREESLGTDGTVSDSGLNRLIEDLEEEIVHLKTENTNLKKEMEQIEANENLGRDSSRSNGVDIGDDCSLGSIESFTSQLSQLSFCSVHSASQLQNREPETSGAMQRVSNLWSKMRKGGEPPNSGQTFPYAIGSLNND</sequence>
<feature type="compositionally biased region" description="Basic and acidic residues" evidence="3">
    <location>
        <begin position="307"/>
        <end position="324"/>
    </location>
</feature>
<dbReference type="Proteomes" id="UP000291116">
    <property type="component" value="Unassembled WGS sequence"/>
</dbReference>
<feature type="region of interest" description="Disordered" evidence="3">
    <location>
        <begin position="1"/>
        <end position="336"/>
    </location>
</feature>
<accession>A0A448ZCL4</accession>
<feature type="compositionally biased region" description="Polar residues" evidence="3">
    <location>
        <begin position="1317"/>
        <end position="1326"/>
    </location>
</feature>